<evidence type="ECO:0000313" key="4">
    <source>
        <dbReference type="Proteomes" id="UP000838756"/>
    </source>
</evidence>
<dbReference type="AlphaFoldDB" id="A0A8S4R4V2"/>
<dbReference type="Pfam" id="PF25273">
    <property type="entry name" value="DUF7869"/>
    <property type="match status" value="1"/>
</dbReference>
<keyword evidence="4" id="KW-1185">Reference proteome</keyword>
<evidence type="ECO:0000256" key="1">
    <source>
        <dbReference type="SAM" id="MobiDB-lite"/>
    </source>
</evidence>
<evidence type="ECO:0000313" key="3">
    <source>
        <dbReference type="EMBL" id="CAH2230691.1"/>
    </source>
</evidence>
<dbReference type="PANTHER" id="PTHR10773:SF19">
    <property type="match status" value="1"/>
</dbReference>
<dbReference type="EMBL" id="CAKXAJ010024825">
    <property type="protein sequence ID" value="CAH2230691.1"/>
    <property type="molecule type" value="Genomic_DNA"/>
</dbReference>
<dbReference type="InterPro" id="IPR057191">
    <property type="entry name" value="DUF7869"/>
</dbReference>
<gene>
    <name evidence="3" type="primary">jg11995</name>
    <name evidence="3" type="ORF">PAEG_LOCUS9877</name>
</gene>
<dbReference type="Proteomes" id="UP000838756">
    <property type="component" value="Unassembled WGS sequence"/>
</dbReference>
<proteinExistence type="predicted"/>
<accession>A0A8S4R4V2</accession>
<feature type="domain" description="DUF7869" evidence="2">
    <location>
        <begin position="78"/>
        <end position="247"/>
    </location>
</feature>
<comment type="caution">
    <text evidence="3">The sequence shown here is derived from an EMBL/GenBank/DDBJ whole genome shotgun (WGS) entry which is preliminary data.</text>
</comment>
<evidence type="ECO:0000259" key="2">
    <source>
        <dbReference type="Pfam" id="PF25273"/>
    </source>
</evidence>
<name>A0A8S4R4V2_9NEOP</name>
<dbReference type="OrthoDB" id="6746758at2759"/>
<organism evidence="3 4">
    <name type="scientific">Pararge aegeria aegeria</name>
    <dbReference type="NCBI Taxonomy" id="348720"/>
    <lineage>
        <taxon>Eukaryota</taxon>
        <taxon>Metazoa</taxon>
        <taxon>Ecdysozoa</taxon>
        <taxon>Arthropoda</taxon>
        <taxon>Hexapoda</taxon>
        <taxon>Insecta</taxon>
        <taxon>Pterygota</taxon>
        <taxon>Neoptera</taxon>
        <taxon>Endopterygota</taxon>
        <taxon>Lepidoptera</taxon>
        <taxon>Glossata</taxon>
        <taxon>Ditrysia</taxon>
        <taxon>Papilionoidea</taxon>
        <taxon>Nymphalidae</taxon>
        <taxon>Satyrinae</taxon>
        <taxon>Satyrini</taxon>
        <taxon>Parargina</taxon>
        <taxon>Pararge</taxon>
    </lineage>
</organism>
<sequence>MEDEDENTTPSEWVPSCSSDGGSGTGSTCLTELLRKAIAGISVPLKPAAVKRPIGAANFTDAAYNSSLMERAVIYENGTRNVFCYYWDESQGNRGANEMATILRKYITDLDERGNIKRLLLYCDCCPGQNRNKIILTMLHETVQRCKNIESVQINFLLTGHTYSSVDSAHATIENQVKNTTIWAPSQWYTVFQTARKIPKNFDVEKLNHTDFKRWDLLADKYFVGNLVGKISKIRVATFKKNHTSATVKYSMDPDAWFRIEIASKTKLLDLPDCYPKVLPISELKHKDLMKLCTDNNNRRKQQLFSIVQNWRVQQ</sequence>
<dbReference type="PANTHER" id="PTHR10773">
    <property type="entry name" value="DNA-DIRECTED RNA POLYMERASES I, II, AND III SUBUNIT RPABC2"/>
    <property type="match status" value="1"/>
</dbReference>
<protein>
    <submittedName>
        <fullName evidence="3">Jg11995 protein</fullName>
    </submittedName>
</protein>
<feature type="region of interest" description="Disordered" evidence="1">
    <location>
        <begin position="1"/>
        <end position="23"/>
    </location>
</feature>
<reference evidence="3" key="1">
    <citation type="submission" date="2022-03" db="EMBL/GenBank/DDBJ databases">
        <authorList>
            <person name="Lindestad O."/>
        </authorList>
    </citation>
    <scope>NUCLEOTIDE SEQUENCE</scope>
</reference>